<proteinExistence type="predicted"/>
<gene>
    <name evidence="1" type="ORF">SAMN06297397_1109</name>
</gene>
<reference evidence="1" key="1">
    <citation type="submission" date="2017-04" db="EMBL/GenBank/DDBJ databases">
        <authorList>
            <person name="Varghese N."/>
            <person name="Submissions S."/>
        </authorList>
    </citation>
    <scope>NUCLEOTIDE SEQUENCE</scope>
    <source>
        <strain evidence="1">WTE2008</strain>
    </source>
</reference>
<protein>
    <submittedName>
        <fullName evidence="1">Aldouronate transport system permease protein</fullName>
    </submittedName>
</protein>
<keyword evidence="2" id="KW-1185">Reference proteome</keyword>
<accession>A0AC61PJU3</accession>
<comment type="caution">
    <text evidence="1">The sequence shown here is derived from an EMBL/GenBank/DDBJ whole genome shotgun (WGS) entry which is preliminary data.</text>
</comment>
<dbReference type="Proteomes" id="UP000192328">
    <property type="component" value="Unassembled WGS sequence"/>
</dbReference>
<dbReference type="EMBL" id="FWXZ01000002">
    <property type="protein sequence ID" value="SMC50536.1"/>
    <property type="molecule type" value="Genomic_DNA"/>
</dbReference>
<evidence type="ECO:0000313" key="2">
    <source>
        <dbReference type="Proteomes" id="UP000192328"/>
    </source>
</evidence>
<name>A0AC61PJU3_9FIRM</name>
<evidence type="ECO:0000313" key="1">
    <source>
        <dbReference type="EMBL" id="SMC50536.1"/>
    </source>
</evidence>
<sequence length="322" mass="36306">MTAIQSNAGKRRIGNGSVTSRKKTFWLTTMMLPGAIWLLLIRYLPMFGIVIAFKNYRAFRPNTFWNNIVRSEWVGLKNFEFLKSPDTGIMIRNTLGYNILWIILGLIISVAFAIMMSELTSRFMAKTYQTLMFFPYFLSWVVASYFVLAFLDPTSGMIPFMQKAAGQKAANFYHDTTWWPLILTICNLWKNLGYSSVLYLAAITGIDTTQYEAAAVDGATKWQQIWHVTLPGIRPMIVILLIMNVGKIFNADFGLFYNVPQNSGSLYPVTQVVDTYVYRAYANTHNLGMSSAAGFLQSAIGLICIVGANTLVRKIDAESSLF</sequence>
<organism evidence="1 2">
    <name type="scientific">Aristaeella lactis</name>
    <dbReference type="NCBI Taxonomy" id="3046383"/>
    <lineage>
        <taxon>Bacteria</taxon>
        <taxon>Bacillati</taxon>
        <taxon>Bacillota</taxon>
        <taxon>Clostridia</taxon>
        <taxon>Eubacteriales</taxon>
        <taxon>Aristaeellaceae</taxon>
        <taxon>Aristaeella</taxon>
    </lineage>
</organism>